<evidence type="ECO:0000256" key="3">
    <source>
        <dbReference type="ARBA" id="ARBA00022679"/>
    </source>
</evidence>
<dbReference type="Pfam" id="PF01151">
    <property type="entry name" value="ELO"/>
    <property type="match status" value="1"/>
</dbReference>
<accession>A0A3R7PQS2</accession>
<keyword evidence="3 10" id="KW-0808">Transferase</keyword>
<feature type="transmembrane region" description="Helical" evidence="10">
    <location>
        <begin position="174"/>
        <end position="195"/>
    </location>
</feature>
<evidence type="ECO:0000256" key="7">
    <source>
        <dbReference type="ARBA" id="ARBA00023098"/>
    </source>
</evidence>
<feature type="transmembrane region" description="Helical" evidence="10">
    <location>
        <begin position="287"/>
        <end position="306"/>
    </location>
</feature>
<evidence type="ECO:0000256" key="4">
    <source>
        <dbReference type="ARBA" id="ARBA00022692"/>
    </source>
</evidence>
<dbReference type="EC" id="2.3.1.199" evidence="10"/>
<dbReference type="PANTHER" id="PTHR11157">
    <property type="entry name" value="FATTY ACID ACYL TRANSFERASE-RELATED"/>
    <property type="match status" value="1"/>
</dbReference>
<dbReference type="GO" id="GO:0005789">
    <property type="term" value="C:endoplasmic reticulum membrane"/>
    <property type="evidence" value="ECO:0007669"/>
    <property type="project" value="TreeGrafter"/>
</dbReference>
<dbReference type="OrthoDB" id="434092at2759"/>
<dbReference type="GO" id="GO:0009922">
    <property type="term" value="F:fatty acid elongase activity"/>
    <property type="evidence" value="ECO:0007669"/>
    <property type="project" value="UniProtKB-EC"/>
</dbReference>
<evidence type="ECO:0000256" key="2">
    <source>
        <dbReference type="ARBA" id="ARBA00022516"/>
    </source>
</evidence>
<dbReference type="EMBL" id="QCYY01001200">
    <property type="protein sequence ID" value="ROT79706.1"/>
    <property type="molecule type" value="Genomic_DNA"/>
</dbReference>
<keyword evidence="5 10" id="KW-0276">Fatty acid metabolism</keyword>
<dbReference type="GO" id="GO:0034626">
    <property type="term" value="P:fatty acid elongation, polyunsaturated fatty acid"/>
    <property type="evidence" value="ECO:0007669"/>
    <property type="project" value="TreeGrafter"/>
</dbReference>
<comment type="subcellular location">
    <subcellularLocation>
        <location evidence="1">Membrane</location>
        <topology evidence="1">Multi-pass membrane protein</topology>
    </subcellularLocation>
</comment>
<dbReference type="GO" id="GO:0034625">
    <property type="term" value="P:fatty acid elongation, monounsaturated fatty acid"/>
    <property type="evidence" value="ECO:0007669"/>
    <property type="project" value="TreeGrafter"/>
</dbReference>
<dbReference type="InterPro" id="IPR002076">
    <property type="entry name" value="ELO_fam"/>
</dbReference>
<reference evidence="11 12" key="2">
    <citation type="submission" date="2019-01" db="EMBL/GenBank/DDBJ databases">
        <title>The decoding of complex shrimp genome reveals the adaptation for benthos swimmer, frequently molting mechanism and breeding impact on genome.</title>
        <authorList>
            <person name="Sun Y."/>
            <person name="Gao Y."/>
            <person name="Yu Y."/>
        </authorList>
    </citation>
    <scope>NUCLEOTIDE SEQUENCE [LARGE SCALE GENOMIC DNA]</scope>
    <source>
        <tissue evidence="11">Muscle</tissue>
    </source>
</reference>
<keyword evidence="7 10" id="KW-0443">Lipid metabolism</keyword>
<proteinExistence type="inferred from homology"/>
<dbReference type="GO" id="GO:0042761">
    <property type="term" value="P:very long-chain fatty acid biosynthetic process"/>
    <property type="evidence" value="ECO:0007669"/>
    <property type="project" value="TreeGrafter"/>
</dbReference>
<organism evidence="11 12">
    <name type="scientific">Penaeus vannamei</name>
    <name type="common">Whiteleg shrimp</name>
    <name type="synonym">Litopenaeus vannamei</name>
    <dbReference type="NCBI Taxonomy" id="6689"/>
    <lineage>
        <taxon>Eukaryota</taxon>
        <taxon>Metazoa</taxon>
        <taxon>Ecdysozoa</taxon>
        <taxon>Arthropoda</taxon>
        <taxon>Crustacea</taxon>
        <taxon>Multicrustacea</taxon>
        <taxon>Malacostraca</taxon>
        <taxon>Eumalacostraca</taxon>
        <taxon>Eucarida</taxon>
        <taxon>Decapoda</taxon>
        <taxon>Dendrobranchiata</taxon>
        <taxon>Penaeoidea</taxon>
        <taxon>Penaeidae</taxon>
        <taxon>Penaeus</taxon>
    </lineage>
</organism>
<dbReference type="PANTHER" id="PTHR11157:SF167">
    <property type="entry name" value="ELONGATION OF VERY LONG CHAIN FATTY ACIDS PROTEIN"/>
    <property type="match status" value="1"/>
</dbReference>
<comment type="similarity">
    <text evidence="10">Belongs to the ELO family.</text>
</comment>
<keyword evidence="9 10" id="KW-0275">Fatty acid biosynthesis</keyword>
<evidence type="ECO:0000313" key="11">
    <source>
        <dbReference type="EMBL" id="ROT79706.1"/>
    </source>
</evidence>
<sequence>MDTAEFLLQQAVVYEVASWRFYRSACLSVSGRRSIKWEARLLRKKSPPPYQRPARCPQYRSGLWSRVDAGLGRRSCLSAFGLWFLLTFFVHGEIFQGDQDAALGEQALSPLRPAHRHPLQKGAQEDEEDKAQRKELLRNGFWATVISIGSHIYGDMTVASDLPKDPRQNAWLLMYSPYPTLALCLVYIAAVTYVGPKLMAGRKPFSNLRSVMMAYNAFQVVFSAYIFYESGMGGWFGSYSFICQTCDFSEEPQPVRIMHAGYWYLFSKFIDFTDTIFFVLNKKYEHISLLHVCHHSLMPISLWYGIRFQPGGHATLGGFLNSFVHVVMYGYYLLAAMGPKVRPYLWWKKYLTTMQMVQFTVVFLHSMMLAFIECEVPPVLVRWAASVAALFFVLFGDFYIKAYRKKDKKAVKTDASVSLKNGHANGVSNGVHSGAAAKTNAVPNGALAKENNGALKVPCNGTTTSATAYEGMTVRNRGEI</sequence>
<comment type="caution">
    <text evidence="11">The sequence shown here is derived from an EMBL/GenBank/DDBJ whole genome shotgun (WGS) entry which is preliminary data.</text>
</comment>
<feature type="transmembrane region" description="Helical" evidence="10">
    <location>
        <begin position="350"/>
        <end position="371"/>
    </location>
</feature>
<keyword evidence="12" id="KW-1185">Reference proteome</keyword>
<evidence type="ECO:0000313" key="12">
    <source>
        <dbReference type="Proteomes" id="UP000283509"/>
    </source>
</evidence>
<reference evidence="11 12" key="1">
    <citation type="submission" date="2018-04" db="EMBL/GenBank/DDBJ databases">
        <authorList>
            <person name="Zhang X."/>
            <person name="Yuan J."/>
            <person name="Li F."/>
            <person name="Xiang J."/>
        </authorList>
    </citation>
    <scope>NUCLEOTIDE SEQUENCE [LARGE SCALE GENOMIC DNA]</scope>
    <source>
        <tissue evidence="11">Muscle</tissue>
    </source>
</reference>
<evidence type="ECO:0000256" key="9">
    <source>
        <dbReference type="ARBA" id="ARBA00023160"/>
    </source>
</evidence>
<dbReference type="AlphaFoldDB" id="A0A3R7PQS2"/>
<feature type="transmembrane region" description="Helical" evidence="10">
    <location>
        <begin position="318"/>
        <end position="338"/>
    </location>
</feature>
<feature type="transmembrane region" description="Helical" evidence="10">
    <location>
        <begin position="136"/>
        <end position="154"/>
    </location>
</feature>
<dbReference type="Proteomes" id="UP000283509">
    <property type="component" value="Unassembled WGS sequence"/>
</dbReference>
<dbReference type="GO" id="GO:0019367">
    <property type="term" value="P:fatty acid elongation, saturated fatty acid"/>
    <property type="evidence" value="ECO:0007669"/>
    <property type="project" value="TreeGrafter"/>
</dbReference>
<feature type="transmembrane region" description="Helical" evidence="10">
    <location>
        <begin position="207"/>
        <end position="228"/>
    </location>
</feature>
<keyword evidence="2 10" id="KW-0444">Lipid biosynthesis</keyword>
<evidence type="ECO:0000256" key="1">
    <source>
        <dbReference type="ARBA" id="ARBA00004141"/>
    </source>
</evidence>
<comment type="catalytic activity">
    <reaction evidence="10">
        <text>a very-long-chain acyl-CoA + malonyl-CoA + H(+) = a very-long-chain 3-oxoacyl-CoA + CO2 + CoA</text>
        <dbReference type="Rhea" id="RHEA:32727"/>
        <dbReference type="ChEBI" id="CHEBI:15378"/>
        <dbReference type="ChEBI" id="CHEBI:16526"/>
        <dbReference type="ChEBI" id="CHEBI:57287"/>
        <dbReference type="ChEBI" id="CHEBI:57384"/>
        <dbReference type="ChEBI" id="CHEBI:90725"/>
        <dbReference type="ChEBI" id="CHEBI:90736"/>
        <dbReference type="EC" id="2.3.1.199"/>
    </reaction>
</comment>
<protein>
    <recommendedName>
        <fullName evidence="10">Elongation of very long chain fatty acids protein</fullName>
        <ecNumber evidence="10">2.3.1.199</ecNumber>
    </recommendedName>
    <alternativeName>
        <fullName evidence="10">Very-long-chain 3-oxoacyl-CoA synthase</fullName>
    </alternativeName>
</protein>
<comment type="caution">
    <text evidence="10">Lacks conserved residue(s) required for the propagation of feature annotation.</text>
</comment>
<evidence type="ECO:0000256" key="10">
    <source>
        <dbReference type="RuleBase" id="RU361115"/>
    </source>
</evidence>
<evidence type="ECO:0000256" key="6">
    <source>
        <dbReference type="ARBA" id="ARBA00022989"/>
    </source>
</evidence>
<keyword evidence="8 10" id="KW-0472">Membrane</keyword>
<keyword evidence="6 10" id="KW-1133">Transmembrane helix</keyword>
<feature type="transmembrane region" description="Helical" evidence="10">
    <location>
        <begin position="261"/>
        <end position="280"/>
    </location>
</feature>
<keyword evidence="4 10" id="KW-0812">Transmembrane</keyword>
<evidence type="ECO:0000256" key="5">
    <source>
        <dbReference type="ARBA" id="ARBA00022832"/>
    </source>
</evidence>
<dbReference type="GO" id="GO:0030148">
    <property type="term" value="P:sphingolipid biosynthetic process"/>
    <property type="evidence" value="ECO:0007669"/>
    <property type="project" value="TreeGrafter"/>
</dbReference>
<feature type="transmembrane region" description="Helical" evidence="10">
    <location>
        <begin position="383"/>
        <end position="400"/>
    </location>
</feature>
<evidence type="ECO:0000256" key="8">
    <source>
        <dbReference type="ARBA" id="ARBA00023136"/>
    </source>
</evidence>
<gene>
    <name evidence="11" type="ORF">C7M84_001570</name>
</gene>
<name>A0A3R7PQS2_PENVA</name>